<reference evidence="1 2" key="1">
    <citation type="submission" date="2019-03" db="EMBL/GenBank/DDBJ databases">
        <authorList>
            <person name="Nijsse B."/>
        </authorList>
    </citation>
    <scope>NUCLEOTIDE SEQUENCE [LARGE SCALE GENOMIC DNA]</scope>
    <source>
        <strain evidence="1">Desulfoluna butyratoxydans MSL71</strain>
    </source>
</reference>
<evidence type="ECO:0000313" key="1">
    <source>
        <dbReference type="EMBL" id="VFQ45766.1"/>
    </source>
</evidence>
<proteinExistence type="predicted"/>
<gene>
    <name evidence="1" type="ORF">MSL71_34280</name>
</gene>
<accession>A0A4U8YNR3</accession>
<dbReference type="EMBL" id="CAADHO010000006">
    <property type="protein sequence ID" value="VFQ45766.1"/>
    <property type="molecule type" value="Genomic_DNA"/>
</dbReference>
<organism evidence="1 2">
    <name type="scientific">Desulfoluna butyratoxydans</name>
    <dbReference type="NCBI Taxonomy" id="231438"/>
    <lineage>
        <taxon>Bacteria</taxon>
        <taxon>Pseudomonadati</taxon>
        <taxon>Thermodesulfobacteriota</taxon>
        <taxon>Desulfobacteria</taxon>
        <taxon>Desulfobacterales</taxon>
        <taxon>Desulfolunaceae</taxon>
        <taxon>Desulfoluna</taxon>
    </lineage>
</organism>
<dbReference type="RefSeq" id="WP_180142704.1">
    <property type="nucleotide sequence ID" value="NZ_CAADHO010000006.1"/>
</dbReference>
<name>A0A4U8YNR3_9BACT</name>
<dbReference type="AlphaFoldDB" id="A0A4U8YNR3"/>
<sequence length="230" mass="26112">MKRVKLMVGVGLIFSLGALAGFFTARQVTHHKVRRFVHGGPPAAMIIARMVGRIDLTPDQGRAIDPILTGLRGELVELHDRSMAEVNAIIRRRYSRIVELLTPSQYQLLLAEGRKAKRFNMFRTSWRLPWADKSVEEVMEELTAVLSLTPDQQEALKPLVARRVKAQKVVARVMLTSDGFDSLRMERAAEGGDEMPRPIQDVLTPEQLEAYWLYRTGPLSHRGLAFKRDR</sequence>
<keyword evidence="2" id="KW-1185">Reference proteome</keyword>
<dbReference type="Proteomes" id="UP000507962">
    <property type="component" value="Unassembled WGS sequence"/>
</dbReference>
<protein>
    <submittedName>
        <fullName evidence="1">Uncharacterized protein</fullName>
    </submittedName>
</protein>
<evidence type="ECO:0000313" key="2">
    <source>
        <dbReference type="Proteomes" id="UP000507962"/>
    </source>
</evidence>